<proteinExistence type="predicted"/>
<reference evidence="1" key="2">
    <citation type="journal article" date="2011" name="Parasitol. Res.">
        <title>The composition of upstream open reading frames (uORF) in four genes from Trypanosoma cruzi typical strains.</title>
        <authorList>
            <person name="Jaeger L.H."/>
            <person name="Brandao A."/>
        </authorList>
    </citation>
    <scope>NUCLEOTIDE SEQUENCE</scope>
    <source>
        <strain evidence="1">INPA 4167</strain>
    </source>
</reference>
<protein>
    <submittedName>
        <fullName evidence="3">UORF</fullName>
    </submittedName>
</protein>
<name>A0A076JK03_TRYCR</name>
<accession>A0A076JK03</accession>
<evidence type="ECO:0000313" key="1">
    <source>
        <dbReference type="EMBL" id="AII77625.1"/>
    </source>
</evidence>
<reference evidence="3" key="1">
    <citation type="submission" date="2010-02" db="EMBL/GenBank/DDBJ databases">
        <title>The upstream open reading frames (uORFs) in 5'UTR are conserved in representative strains of the three major Trypanosoma cruzi populations.</title>
        <authorList>
            <person name="Jaeger L.H."/>
            <person name="Brandao A.A."/>
        </authorList>
    </citation>
    <scope>NUCLEOTIDE SEQUENCE</scope>
    <source>
        <strain evidence="3">4166</strain>
        <strain evidence="2">4169</strain>
        <strain evidence="4">RbX</strain>
    </source>
</reference>
<dbReference type="EMBL" id="GU784890">
    <property type="protein sequence ID" value="AII77645.1"/>
    <property type="molecule type" value="Genomic_DNA"/>
</dbReference>
<evidence type="ECO:0000313" key="2">
    <source>
        <dbReference type="EMBL" id="AII77635.1"/>
    </source>
</evidence>
<organism evidence="3">
    <name type="scientific">Trypanosoma cruzi</name>
    <dbReference type="NCBI Taxonomy" id="5693"/>
    <lineage>
        <taxon>Eukaryota</taxon>
        <taxon>Discoba</taxon>
        <taxon>Euglenozoa</taxon>
        <taxon>Kinetoplastea</taxon>
        <taxon>Metakinetoplastina</taxon>
        <taxon>Trypanosomatida</taxon>
        <taxon>Trypanosomatidae</taxon>
        <taxon>Trypanosoma</taxon>
        <taxon>Schizotrypanum</taxon>
    </lineage>
</organism>
<dbReference type="EMBL" id="GU784889">
    <property type="protein sequence ID" value="AII77640.1"/>
    <property type="molecule type" value="Genomic_DNA"/>
</dbReference>
<dbReference type="EMBL" id="GU784886">
    <property type="protein sequence ID" value="AII77625.1"/>
    <property type="molecule type" value="Genomic_DNA"/>
</dbReference>
<evidence type="ECO:0000313" key="3">
    <source>
        <dbReference type="EMBL" id="AII77640.1"/>
    </source>
</evidence>
<dbReference type="EMBL" id="GU784888">
    <property type="protein sequence ID" value="AII77635.1"/>
    <property type="molecule type" value="Genomic_DNA"/>
</dbReference>
<evidence type="ECO:0000313" key="4">
    <source>
        <dbReference type="EMBL" id="AII77645.1"/>
    </source>
</evidence>
<sequence>MRKGGVGLFFKFI</sequence>